<evidence type="ECO:0000256" key="1">
    <source>
        <dbReference type="SAM" id="Coils"/>
    </source>
</evidence>
<proteinExistence type="predicted"/>
<feature type="coiled-coil region" evidence="1">
    <location>
        <begin position="157"/>
        <end position="216"/>
    </location>
</feature>
<dbReference type="AlphaFoldDB" id="A0A835H9G6"/>
<sequence length="355" mass="40677">MRGSIDQGLVVSECAATDVVRKRGIRLTCRDVERIRREIQALEREISEAEAARNEWEEQSWDVDASLGKMYKDLENLSVECNQAIRRLKIGDELQYKLNSKGSKPADILGVDYKSSTLIAFVDDLKKSSMAKLEEFISLQQQSQDKDSKVKEKRSHLTEIQSRIDAVESQLSVVEKEIQEYASMCSAEAKRITEDIEQEMHKLDKREREADEFLKDLIKKNDEEIQKCAHELLMLVDSVSKYKESMVSTLLNIRRDVSETAEPHKCLQGLRSLAAELVNVVVDRYSLVLSLRRLLNQNANFSEEQMKGINIHLRRGQTDSTGSWMKSDCALDEVKGILWDGTEHEYSLVLQLFTT</sequence>
<reference evidence="2 3" key="1">
    <citation type="submission" date="2020-10" db="EMBL/GenBank/DDBJ databases">
        <title>The Coptis chinensis genome and diversification of protoberbering-type alkaloids.</title>
        <authorList>
            <person name="Wang B."/>
            <person name="Shu S."/>
            <person name="Song C."/>
            <person name="Liu Y."/>
        </authorList>
    </citation>
    <scope>NUCLEOTIDE SEQUENCE [LARGE SCALE GENOMIC DNA]</scope>
    <source>
        <strain evidence="2">HL-2020</strain>
        <tissue evidence="2">Leaf</tissue>
    </source>
</reference>
<comment type="caution">
    <text evidence="2">The sequence shown here is derived from an EMBL/GenBank/DDBJ whole genome shotgun (WGS) entry which is preliminary data.</text>
</comment>
<dbReference type="PANTHER" id="PTHR46681:SF1">
    <property type="entry name" value="KINETOCHORE PROTEIN NDC80 HOMOLOG"/>
    <property type="match status" value="1"/>
</dbReference>
<keyword evidence="3" id="KW-1185">Reference proteome</keyword>
<accession>A0A835H9G6</accession>
<dbReference type="PANTHER" id="PTHR46681">
    <property type="entry name" value="KINETOCHORE PROTEIN NDC80 HOMOLOG"/>
    <property type="match status" value="1"/>
</dbReference>
<dbReference type="OrthoDB" id="7459479at2759"/>
<feature type="coiled-coil region" evidence="1">
    <location>
        <begin position="25"/>
        <end position="59"/>
    </location>
</feature>
<evidence type="ECO:0000313" key="2">
    <source>
        <dbReference type="EMBL" id="KAF9595214.1"/>
    </source>
</evidence>
<dbReference type="EMBL" id="JADFTS010000008">
    <property type="protein sequence ID" value="KAF9595214.1"/>
    <property type="molecule type" value="Genomic_DNA"/>
</dbReference>
<organism evidence="2 3">
    <name type="scientific">Coptis chinensis</name>
    <dbReference type="NCBI Taxonomy" id="261450"/>
    <lineage>
        <taxon>Eukaryota</taxon>
        <taxon>Viridiplantae</taxon>
        <taxon>Streptophyta</taxon>
        <taxon>Embryophyta</taxon>
        <taxon>Tracheophyta</taxon>
        <taxon>Spermatophyta</taxon>
        <taxon>Magnoliopsida</taxon>
        <taxon>Ranunculales</taxon>
        <taxon>Ranunculaceae</taxon>
        <taxon>Coptidoideae</taxon>
        <taxon>Coptis</taxon>
    </lineage>
</organism>
<protein>
    <submittedName>
        <fullName evidence="2">Uncharacterized protein</fullName>
    </submittedName>
</protein>
<dbReference type="Proteomes" id="UP000631114">
    <property type="component" value="Unassembled WGS sequence"/>
</dbReference>
<gene>
    <name evidence="2" type="ORF">IFM89_037812</name>
</gene>
<evidence type="ECO:0000313" key="3">
    <source>
        <dbReference type="Proteomes" id="UP000631114"/>
    </source>
</evidence>
<name>A0A835H9G6_9MAGN</name>
<keyword evidence="1" id="KW-0175">Coiled coil</keyword>
<dbReference type="InterPro" id="IPR055307">
    <property type="entry name" value="NDC80_plants"/>
</dbReference>